<evidence type="ECO:0000256" key="2">
    <source>
        <dbReference type="ARBA" id="ARBA00008748"/>
    </source>
</evidence>
<dbReference type="HAMAP" id="MF_00542">
    <property type="entry name" value="Butyrate_kinase"/>
    <property type="match status" value="1"/>
</dbReference>
<gene>
    <name evidence="9 11" type="primary">buk</name>
    <name evidence="11" type="ORF">BUZ57_09090</name>
</gene>
<comment type="subcellular location">
    <subcellularLocation>
        <location evidence="1 9">Cytoplasm</location>
    </subcellularLocation>
</comment>
<dbReference type="EC" id="2.7.2.7" evidence="9"/>
<dbReference type="GO" id="GO:0005524">
    <property type="term" value="F:ATP binding"/>
    <property type="evidence" value="ECO:0007669"/>
    <property type="project" value="UniProtKB-KW"/>
</dbReference>
<evidence type="ECO:0000256" key="5">
    <source>
        <dbReference type="ARBA" id="ARBA00022741"/>
    </source>
</evidence>
<evidence type="ECO:0000256" key="1">
    <source>
        <dbReference type="ARBA" id="ARBA00004496"/>
    </source>
</evidence>
<dbReference type="NCBIfam" id="NF002834">
    <property type="entry name" value="PRK03011.1-5"/>
    <property type="match status" value="1"/>
</dbReference>
<organism evidence="11 12">
    <name type="scientific">Staphylococcus hyicus</name>
    <dbReference type="NCBI Taxonomy" id="1284"/>
    <lineage>
        <taxon>Bacteria</taxon>
        <taxon>Bacillati</taxon>
        <taxon>Bacillota</taxon>
        <taxon>Bacilli</taxon>
        <taxon>Bacillales</taxon>
        <taxon>Staphylococcaceae</taxon>
        <taxon>Staphylococcus</taxon>
    </lineage>
</organism>
<evidence type="ECO:0000256" key="4">
    <source>
        <dbReference type="ARBA" id="ARBA00022679"/>
    </source>
</evidence>
<proteinExistence type="inferred from homology"/>
<sequence>MVRILVLNLGSTSSKLAIYDGEKMTHKTNLVHDDSIIHLDLLKQKDSRQLSIQQWLTEIEVPISSIDAIACRGGLLKPIVGGTYTVNRALYNDLKSFQYGVHASNLSAIIGFELGSSQHIPVFTTDPVVVDELIDEVRITGIPGVQRKSVFHALNHKATARQFAKNIQKRYEDLNLIIIHMGGGVSVAAHQKGLVIDVNEALYGEGPMALNRSGSVPNDSLIAYQNDHLMDTKQMKRLLSSQTGLQAHLGSSDFKWIMDQYTQDTHIQHIVDAFAVQIAKAIGERAAVLKGQVDQIVFTGGMSHSTLFIELLKPYIEWISPVSVYPGEFEMHALAENAFQALHKQIPVKTYS</sequence>
<accession>A0A418JHJ9</accession>
<dbReference type="InterPro" id="IPR023865">
    <property type="entry name" value="Aliphatic_acid_kinase_CS"/>
</dbReference>
<dbReference type="GO" id="GO:0047761">
    <property type="term" value="F:butyrate kinase activity"/>
    <property type="evidence" value="ECO:0007669"/>
    <property type="project" value="UniProtKB-UniRule"/>
</dbReference>
<dbReference type="GO" id="GO:0008776">
    <property type="term" value="F:acetate kinase activity"/>
    <property type="evidence" value="ECO:0007669"/>
    <property type="project" value="TreeGrafter"/>
</dbReference>
<keyword evidence="6 9" id="KW-0418">Kinase</keyword>
<dbReference type="PANTHER" id="PTHR21060:SF3">
    <property type="entry name" value="BUTYRATE KINASE 2-RELATED"/>
    <property type="match status" value="1"/>
</dbReference>
<dbReference type="Pfam" id="PF00871">
    <property type="entry name" value="Acetate_kinase"/>
    <property type="match status" value="1"/>
</dbReference>
<keyword evidence="4 9" id="KW-0808">Transferase</keyword>
<dbReference type="Proteomes" id="UP000285625">
    <property type="component" value="Unassembled WGS sequence"/>
</dbReference>
<dbReference type="SUPFAM" id="SSF53067">
    <property type="entry name" value="Actin-like ATPase domain"/>
    <property type="match status" value="2"/>
</dbReference>
<dbReference type="PRINTS" id="PR00471">
    <property type="entry name" value="ACETATEKNASE"/>
</dbReference>
<evidence type="ECO:0000256" key="7">
    <source>
        <dbReference type="ARBA" id="ARBA00022840"/>
    </source>
</evidence>
<evidence type="ECO:0000256" key="3">
    <source>
        <dbReference type="ARBA" id="ARBA00022490"/>
    </source>
</evidence>
<dbReference type="EMBL" id="QXVO01000028">
    <property type="protein sequence ID" value="RIO44573.1"/>
    <property type="molecule type" value="Genomic_DNA"/>
</dbReference>
<dbReference type="PROSITE" id="PS01076">
    <property type="entry name" value="ACETATE_KINASE_2"/>
    <property type="match status" value="1"/>
</dbReference>
<keyword evidence="3 9" id="KW-0963">Cytoplasm</keyword>
<evidence type="ECO:0000313" key="12">
    <source>
        <dbReference type="Proteomes" id="UP000285625"/>
    </source>
</evidence>
<evidence type="ECO:0000256" key="8">
    <source>
        <dbReference type="ARBA" id="ARBA00048596"/>
    </source>
</evidence>
<dbReference type="AlphaFoldDB" id="A0A418JHJ9"/>
<name>A0A418JHJ9_STAHY</name>
<evidence type="ECO:0000313" key="11">
    <source>
        <dbReference type="EMBL" id="RIO44573.1"/>
    </source>
</evidence>
<dbReference type="PIRSF" id="PIRSF036458">
    <property type="entry name" value="Butyrate_kin"/>
    <property type="match status" value="1"/>
</dbReference>
<evidence type="ECO:0000256" key="6">
    <source>
        <dbReference type="ARBA" id="ARBA00022777"/>
    </source>
</evidence>
<evidence type="ECO:0000256" key="9">
    <source>
        <dbReference type="HAMAP-Rule" id="MF_00542"/>
    </source>
</evidence>
<keyword evidence="5 9" id="KW-0547">Nucleotide-binding</keyword>
<comment type="similarity">
    <text evidence="2 9 10">Belongs to the acetokinase family.</text>
</comment>
<protein>
    <recommendedName>
        <fullName evidence="9">Probable butyrate kinase</fullName>
        <shortName evidence="9">BK</shortName>
        <ecNumber evidence="9">2.7.2.7</ecNumber>
    </recommendedName>
    <alternativeName>
        <fullName evidence="9">Branched-chain carboxylic acid kinase</fullName>
    </alternativeName>
</protein>
<dbReference type="NCBIfam" id="TIGR02707">
    <property type="entry name" value="butyr_kinase"/>
    <property type="match status" value="1"/>
</dbReference>
<evidence type="ECO:0000256" key="10">
    <source>
        <dbReference type="RuleBase" id="RU003835"/>
    </source>
</evidence>
<dbReference type="InterPro" id="IPR000890">
    <property type="entry name" value="Aliphatic_acid_kin_short-chain"/>
</dbReference>
<dbReference type="CDD" id="cd24011">
    <property type="entry name" value="ASKHA_NBD_BK"/>
    <property type="match status" value="1"/>
</dbReference>
<dbReference type="PROSITE" id="PS01075">
    <property type="entry name" value="ACETATE_KINASE_1"/>
    <property type="match status" value="1"/>
</dbReference>
<dbReference type="InterPro" id="IPR043129">
    <property type="entry name" value="ATPase_NBD"/>
</dbReference>
<dbReference type="GO" id="GO:0005737">
    <property type="term" value="C:cytoplasm"/>
    <property type="evidence" value="ECO:0007669"/>
    <property type="project" value="UniProtKB-SubCell"/>
</dbReference>
<dbReference type="GO" id="GO:0006083">
    <property type="term" value="P:acetate metabolic process"/>
    <property type="evidence" value="ECO:0007669"/>
    <property type="project" value="TreeGrafter"/>
</dbReference>
<comment type="catalytic activity">
    <reaction evidence="8 9">
        <text>butanoate + ATP = butanoyl phosphate + ADP</text>
        <dbReference type="Rhea" id="RHEA:13585"/>
        <dbReference type="ChEBI" id="CHEBI:17968"/>
        <dbReference type="ChEBI" id="CHEBI:30616"/>
        <dbReference type="ChEBI" id="CHEBI:58079"/>
        <dbReference type="ChEBI" id="CHEBI:456216"/>
        <dbReference type="EC" id="2.7.2.7"/>
    </reaction>
</comment>
<dbReference type="InterPro" id="IPR011245">
    <property type="entry name" value="Butyrate_kin"/>
</dbReference>
<dbReference type="STRING" id="1284.SHYC_06995"/>
<dbReference type="PANTHER" id="PTHR21060">
    <property type="entry name" value="ACETATE KINASE"/>
    <property type="match status" value="1"/>
</dbReference>
<dbReference type="RefSeq" id="WP_119635662.1">
    <property type="nucleotide sequence ID" value="NZ_JAXEMZ010000033.1"/>
</dbReference>
<reference evidence="11 12" key="1">
    <citation type="journal article" date="2016" name="Front. Microbiol.">
        <title>Comprehensive Phylogenetic Analysis of Bovine Non-aureus Staphylococci Species Based on Whole-Genome Sequencing.</title>
        <authorList>
            <person name="Naushad S."/>
            <person name="Barkema H.W."/>
            <person name="Luby C."/>
            <person name="Condas L.A."/>
            <person name="Nobrega D.B."/>
            <person name="Carson D.A."/>
            <person name="De Buck J."/>
        </authorList>
    </citation>
    <scope>NUCLEOTIDE SEQUENCE [LARGE SCALE GENOMIC DNA]</scope>
    <source>
        <strain evidence="11 12">SNUC 5959</strain>
    </source>
</reference>
<keyword evidence="7 9" id="KW-0067">ATP-binding</keyword>
<comment type="caution">
    <text evidence="11">The sequence shown here is derived from an EMBL/GenBank/DDBJ whole genome shotgun (WGS) entry which is preliminary data.</text>
</comment>
<dbReference type="Gene3D" id="3.30.420.40">
    <property type="match status" value="2"/>
</dbReference>